<dbReference type="CDD" id="cd06223">
    <property type="entry name" value="PRTases_typeI"/>
    <property type="match status" value="1"/>
</dbReference>
<gene>
    <name evidence="3" type="ORF">BC792_11853</name>
</gene>
<keyword evidence="4" id="KW-1185">Reference proteome</keyword>
<evidence type="ECO:0000256" key="1">
    <source>
        <dbReference type="ARBA" id="ARBA00008007"/>
    </source>
</evidence>
<dbReference type="SUPFAM" id="SSF53271">
    <property type="entry name" value="PRTase-like"/>
    <property type="match status" value="1"/>
</dbReference>
<comment type="caution">
    <text evidence="3">The sequence shown here is derived from an EMBL/GenBank/DDBJ whole genome shotgun (WGS) entry which is preliminary data.</text>
</comment>
<sequence length="233" mass="26331">MNMMQIKRYWSSFVSLLFPPLCISCEHVLLNQEKFLCTSCQFHLPITDHHLYPDNEAFRRLVGKVDIEAAAAYLSFRKSSLVQAMVHKLKYRGIHEIGTYFGRCFGSQLAQSFTFSELDLVVPVPIYHKKRKERGYNQSDYIAEGIAQALSLPLDTKNLIRNVHTESQTGKERLERYENVEAIFTCRAPEAFSGKHILLVDDVLTTGATVASAARTLIEQCGCRVSVAVLALV</sequence>
<dbReference type="PANTHER" id="PTHR47505">
    <property type="entry name" value="DNA UTILIZATION PROTEIN YHGH"/>
    <property type="match status" value="1"/>
</dbReference>
<accession>A0A5S5D9R1</accession>
<organism evidence="3 4">
    <name type="scientific">Sphingobacterium allocomposti</name>
    <dbReference type="NCBI Taxonomy" id="415956"/>
    <lineage>
        <taxon>Bacteria</taxon>
        <taxon>Pseudomonadati</taxon>
        <taxon>Bacteroidota</taxon>
        <taxon>Sphingobacteriia</taxon>
        <taxon>Sphingobacteriales</taxon>
        <taxon>Sphingobacteriaceae</taxon>
        <taxon>Sphingobacterium</taxon>
    </lineage>
</organism>
<protein>
    <submittedName>
        <fullName evidence="3">ComF family protein</fullName>
    </submittedName>
</protein>
<dbReference type="Pfam" id="PF00156">
    <property type="entry name" value="Pribosyltran"/>
    <property type="match status" value="1"/>
</dbReference>
<name>A0A5S5D9R1_9SPHI</name>
<dbReference type="OrthoDB" id="9779910at2"/>
<feature type="domain" description="Phosphoribosyltransferase" evidence="2">
    <location>
        <begin position="142"/>
        <end position="231"/>
    </location>
</feature>
<dbReference type="InterPro" id="IPR029057">
    <property type="entry name" value="PRTase-like"/>
</dbReference>
<dbReference type="InterPro" id="IPR051910">
    <property type="entry name" value="ComF/GntX_DNA_util-trans"/>
</dbReference>
<dbReference type="Proteomes" id="UP000325105">
    <property type="component" value="Unassembled WGS sequence"/>
</dbReference>
<dbReference type="Gene3D" id="3.40.50.2020">
    <property type="match status" value="1"/>
</dbReference>
<comment type="similarity">
    <text evidence="1">Belongs to the ComF/GntX family.</text>
</comment>
<dbReference type="InterPro" id="IPR000836">
    <property type="entry name" value="PRTase_dom"/>
</dbReference>
<dbReference type="EMBL" id="VNHX01000018">
    <property type="protein sequence ID" value="TYP91806.1"/>
    <property type="molecule type" value="Genomic_DNA"/>
</dbReference>
<dbReference type="AlphaFoldDB" id="A0A5S5D9R1"/>
<dbReference type="PANTHER" id="PTHR47505:SF1">
    <property type="entry name" value="DNA UTILIZATION PROTEIN YHGH"/>
    <property type="match status" value="1"/>
</dbReference>
<evidence type="ECO:0000313" key="3">
    <source>
        <dbReference type="EMBL" id="TYP91806.1"/>
    </source>
</evidence>
<evidence type="ECO:0000259" key="2">
    <source>
        <dbReference type="Pfam" id="PF00156"/>
    </source>
</evidence>
<reference evidence="3 4" key="1">
    <citation type="submission" date="2019-07" db="EMBL/GenBank/DDBJ databases">
        <title>Genomic Encyclopedia of Archaeal and Bacterial Type Strains, Phase II (KMG-II): from individual species to whole genera.</title>
        <authorList>
            <person name="Goeker M."/>
        </authorList>
    </citation>
    <scope>NUCLEOTIDE SEQUENCE [LARGE SCALE GENOMIC DNA]</scope>
    <source>
        <strain evidence="3 4">DSM 18850</strain>
    </source>
</reference>
<proteinExistence type="inferred from homology"/>
<evidence type="ECO:0000313" key="4">
    <source>
        <dbReference type="Proteomes" id="UP000325105"/>
    </source>
</evidence>